<dbReference type="AlphaFoldDB" id="A0A8H6RZK1"/>
<comment type="pathway">
    <text evidence="2">Secondary metabolite biosynthesis.</text>
</comment>
<feature type="transmembrane region" description="Helical" evidence="8">
    <location>
        <begin position="59"/>
        <end position="78"/>
    </location>
</feature>
<comment type="similarity">
    <text evidence="3">Belongs to the wax synthase family.</text>
</comment>
<sequence length="432" mass="48116">MAYASLWAEITVGSLRAFRILVPEPHHRIPITWSTAPQLLVLYVPLVLLAALARRPDTFLIRLLLFPTVFACCLLSGFRYTAAHQVPQLAVYDWGLSLLSFVIIAKALQYSFTPEGMLKVGERRPGEAKGKEVANGHANGHAADLHNTPRSSVFPAWLCDAAELIHTMRGPRWKFAQGAYIPPPTRPLERRAFLRATAVSFLQNFLLLDILESSLKLFPGVGDPSGGSIYYPNLPLIPRYIVSTGIHALFGSSLLAGFGMVYDLFSFLGVLWFDNPPSSWPPAIDDPWHTTSLHLLWARSWQQFLRTTFIVYGGYPGRWIAGDVGFVCGTFIASGLYHELAAYALGRGFDHRVTLFFSLQGPLIIGERLWRIVTGRRVGGWLGLLWVYFVIFGLGQVLITDSWMRRGLGGAMVIPPAISPVRLLLIKLVLHR</sequence>
<dbReference type="EMBL" id="JACAZE010000033">
    <property type="protein sequence ID" value="KAF7288550.1"/>
    <property type="molecule type" value="Genomic_DNA"/>
</dbReference>
<gene>
    <name evidence="10" type="ORF">HMN09_01384000</name>
</gene>
<feature type="transmembrane region" description="Helical" evidence="8">
    <location>
        <begin position="90"/>
        <end position="108"/>
    </location>
</feature>
<dbReference type="Proteomes" id="UP000613580">
    <property type="component" value="Unassembled WGS sequence"/>
</dbReference>
<dbReference type="GO" id="GO:0006629">
    <property type="term" value="P:lipid metabolic process"/>
    <property type="evidence" value="ECO:0007669"/>
    <property type="project" value="InterPro"/>
</dbReference>
<evidence type="ECO:0000313" key="10">
    <source>
        <dbReference type="EMBL" id="KAF7288550.1"/>
    </source>
</evidence>
<dbReference type="GO" id="GO:0008374">
    <property type="term" value="F:O-acyltransferase activity"/>
    <property type="evidence" value="ECO:0007669"/>
    <property type="project" value="InterPro"/>
</dbReference>
<evidence type="ECO:0000313" key="11">
    <source>
        <dbReference type="Proteomes" id="UP000613580"/>
    </source>
</evidence>
<evidence type="ECO:0000256" key="7">
    <source>
        <dbReference type="ARBA" id="ARBA00023136"/>
    </source>
</evidence>
<evidence type="ECO:0000256" key="4">
    <source>
        <dbReference type="ARBA" id="ARBA00022679"/>
    </source>
</evidence>
<dbReference type="PANTHER" id="PTHR31595:SF57">
    <property type="entry name" value="OS04G0481900 PROTEIN"/>
    <property type="match status" value="1"/>
</dbReference>
<feature type="domain" description="Wax synthase" evidence="9">
    <location>
        <begin position="280"/>
        <end position="358"/>
    </location>
</feature>
<keyword evidence="6 8" id="KW-1133">Transmembrane helix</keyword>
<feature type="transmembrane region" description="Helical" evidence="8">
    <location>
        <begin position="411"/>
        <end position="430"/>
    </location>
</feature>
<evidence type="ECO:0000259" key="9">
    <source>
        <dbReference type="Pfam" id="PF13813"/>
    </source>
</evidence>
<keyword evidence="4" id="KW-0808">Transferase</keyword>
<feature type="transmembrane region" description="Helical" evidence="8">
    <location>
        <begin position="31"/>
        <end position="52"/>
    </location>
</feature>
<feature type="transmembrane region" description="Helical" evidence="8">
    <location>
        <begin position="378"/>
        <end position="399"/>
    </location>
</feature>
<keyword evidence="11" id="KW-1185">Reference proteome</keyword>
<dbReference type="PANTHER" id="PTHR31595">
    <property type="entry name" value="LONG-CHAIN-ALCOHOL O-FATTY-ACYLTRANSFERASE 3-RELATED"/>
    <property type="match status" value="1"/>
</dbReference>
<comment type="subcellular location">
    <subcellularLocation>
        <location evidence="1">Membrane</location>
        <topology evidence="1">Multi-pass membrane protein</topology>
    </subcellularLocation>
</comment>
<evidence type="ECO:0000256" key="3">
    <source>
        <dbReference type="ARBA" id="ARBA00007282"/>
    </source>
</evidence>
<keyword evidence="5 8" id="KW-0812">Transmembrane</keyword>
<protein>
    <submittedName>
        <fullName evidence="10">MBOAT-2 domain-containing protein</fullName>
    </submittedName>
</protein>
<evidence type="ECO:0000256" key="6">
    <source>
        <dbReference type="ARBA" id="ARBA00022989"/>
    </source>
</evidence>
<dbReference type="OrthoDB" id="1077582at2759"/>
<proteinExistence type="inferred from homology"/>
<comment type="caution">
    <text evidence="10">The sequence shown here is derived from an EMBL/GenBank/DDBJ whole genome shotgun (WGS) entry which is preliminary data.</text>
</comment>
<dbReference type="InterPro" id="IPR032805">
    <property type="entry name" value="Wax_synthase_dom"/>
</dbReference>
<keyword evidence="7 8" id="KW-0472">Membrane</keyword>
<accession>A0A8H6RZK1</accession>
<evidence type="ECO:0000256" key="8">
    <source>
        <dbReference type="SAM" id="Phobius"/>
    </source>
</evidence>
<reference evidence="10" key="1">
    <citation type="submission" date="2020-05" db="EMBL/GenBank/DDBJ databases">
        <title>Mycena genomes resolve the evolution of fungal bioluminescence.</title>
        <authorList>
            <person name="Tsai I.J."/>
        </authorList>
    </citation>
    <scope>NUCLEOTIDE SEQUENCE</scope>
    <source>
        <strain evidence="10">110903Hualien_Pintung</strain>
    </source>
</reference>
<dbReference type="InterPro" id="IPR044851">
    <property type="entry name" value="Wax_synthase"/>
</dbReference>
<organism evidence="10 11">
    <name type="scientific">Mycena chlorophos</name>
    <name type="common">Agaric fungus</name>
    <name type="synonym">Agaricus chlorophos</name>
    <dbReference type="NCBI Taxonomy" id="658473"/>
    <lineage>
        <taxon>Eukaryota</taxon>
        <taxon>Fungi</taxon>
        <taxon>Dikarya</taxon>
        <taxon>Basidiomycota</taxon>
        <taxon>Agaricomycotina</taxon>
        <taxon>Agaricomycetes</taxon>
        <taxon>Agaricomycetidae</taxon>
        <taxon>Agaricales</taxon>
        <taxon>Marasmiineae</taxon>
        <taxon>Mycenaceae</taxon>
        <taxon>Mycena</taxon>
    </lineage>
</organism>
<dbReference type="GO" id="GO:0016020">
    <property type="term" value="C:membrane"/>
    <property type="evidence" value="ECO:0007669"/>
    <property type="project" value="UniProtKB-SubCell"/>
</dbReference>
<evidence type="ECO:0000256" key="5">
    <source>
        <dbReference type="ARBA" id="ARBA00022692"/>
    </source>
</evidence>
<dbReference type="Pfam" id="PF13813">
    <property type="entry name" value="MBOAT_2"/>
    <property type="match status" value="1"/>
</dbReference>
<evidence type="ECO:0000256" key="1">
    <source>
        <dbReference type="ARBA" id="ARBA00004141"/>
    </source>
</evidence>
<feature type="transmembrane region" description="Helical" evidence="8">
    <location>
        <begin position="240"/>
        <end position="262"/>
    </location>
</feature>
<name>A0A8H6RZK1_MYCCL</name>
<evidence type="ECO:0000256" key="2">
    <source>
        <dbReference type="ARBA" id="ARBA00005179"/>
    </source>
</evidence>